<dbReference type="InterPro" id="IPR006059">
    <property type="entry name" value="SBP"/>
</dbReference>
<dbReference type="Proteomes" id="UP000530928">
    <property type="component" value="Unassembled WGS sequence"/>
</dbReference>
<accession>A0A7W0CSJ4</accession>
<name>A0A7W0CSJ4_9ACTN</name>
<evidence type="ECO:0000256" key="5">
    <source>
        <dbReference type="ARBA" id="ARBA00023288"/>
    </source>
</evidence>
<evidence type="ECO:0000313" key="7">
    <source>
        <dbReference type="EMBL" id="MBA2896541.1"/>
    </source>
</evidence>
<gene>
    <name evidence="7" type="ORF">HNR30_007932</name>
</gene>
<dbReference type="PANTHER" id="PTHR43649:SF33">
    <property type="entry name" value="POLYGALACTURONAN_RHAMNOGALACTURONAN-BINDING PROTEIN YTCQ"/>
    <property type="match status" value="1"/>
</dbReference>
<dbReference type="PROSITE" id="PS51257">
    <property type="entry name" value="PROKAR_LIPOPROTEIN"/>
    <property type="match status" value="1"/>
</dbReference>
<dbReference type="Gene3D" id="3.40.190.10">
    <property type="entry name" value="Periplasmic binding protein-like II"/>
    <property type="match status" value="2"/>
</dbReference>
<evidence type="ECO:0000256" key="6">
    <source>
        <dbReference type="SAM" id="SignalP"/>
    </source>
</evidence>
<dbReference type="SUPFAM" id="SSF53850">
    <property type="entry name" value="Periplasmic binding protein-like II"/>
    <property type="match status" value="1"/>
</dbReference>
<feature type="chain" id="PRO_5038379311" evidence="6">
    <location>
        <begin position="20"/>
        <end position="397"/>
    </location>
</feature>
<keyword evidence="4" id="KW-0564">Palmitate</keyword>
<dbReference type="Pfam" id="PF01547">
    <property type="entry name" value="SBP_bac_1"/>
    <property type="match status" value="1"/>
</dbReference>
<organism evidence="7 8">
    <name type="scientific">Nonomuraea soli</name>
    <dbReference type="NCBI Taxonomy" id="1032476"/>
    <lineage>
        <taxon>Bacteria</taxon>
        <taxon>Bacillati</taxon>
        <taxon>Actinomycetota</taxon>
        <taxon>Actinomycetes</taxon>
        <taxon>Streptosporangiales</taxon>
        <taxon>Streptosporangiaceae</taxon>
        <taxon>Nonomuraea</taxon>
    </lineage>
</organism>
<evidence type="ECO:0000256" key="4">
    <source>
        <dbReference type="ARBA" id="ARBA00023139"/>
    </source>
</evidence>
<evidence type="ECO:0000256" key="3">
    <source>
        <dbReference type="ARBA" id="ARBA00023136"/>
    </source>
</evidence>
<keyword evidence="2 6" id="KW-0732">Signal</keyword>
<proteinExistence type="predicted"/>
<feature type="signal peptide" evidence="6">
    <location>
        <begin position="1"/>
        <end position="19"/>
    </location>
</feature>
<keyword evidence="1" id="KW-1003">Cell membrane</keyword>
<dbReference type="RefSeq" id="WP_181615274.1">
    <property type="nucleotide sequence ID" value="NZ_BAABAM010000004.1"/>
</dbReference>
<protein>
    <submittedName>
        <fullName evidence="7">Raffinose/stachyose/melibiose transport system substrate-binding protein</fullName>
    </submittedName>
</protein>
<keyword evidence="3" id="KW-0472">Membrane</keyword>
<keyword evidence="5" id="KW-0449">Lipoprotein</keyword>
<evidence type="ECO:0000256" key="1">
    <source>
        <dbReference type="ARBA" id="ARBA00022475"/>
    </source>
</evidence>
<keyword evidence="8" id="KW-1185">Reference proteome</keyword>
<dbReference type="AlphaFoldDB" id="A0A7W0CSJ4"/>
<dbReference type="EMBL" id="JACDUR010000009">
    <property type="protein sequence ID" value="MBA2896541.1"/>
    <property type="molecule type" value="Genomic_DNA"/>
</dbReference>
<dbReference type="InterPro" id="IPR050490">
    <property type="entry name" value="Bact_solute-bd_prot1"/>
</dbReference>
<sequence length="397" mass="44280">MLRRLAAPLTLCLVMAGCAGDSRVTLDFFQFKPEATETFDKLIAAFEREHPNIRVVQNHVPNAETAIRARLVRGDVPDVLALSGNSVFGELAEAGVFRDFSGYAGRQAINPAVQKVLDDLGTYRRGEVNGLPMCTAANPILYNKAIFDQHGVQPPKTWDELIAAAKRFQAAGVTPFYLTLKDAWTALPTFNSLAANLAPPDFFAGRTADRTTFAQAYPDVARRLAELFQYGQPDRFSRGYDEGNREFAQGKSAMYLQGTFAIPAIREAEPDFEIGAFTPMERLVTGVDVVITMPREPRRPRESQLFVDYLMSPEVIRAYTREQVSIPSLKDAESDDPTLQPLMPYYAAGKVTGYPDHHIPLAVGLERLVQQFLIDGDQRELLAELDSEWDKVMERRS</sequence>
<reference evidence="7 8" key="1">
    <citation type="submission" date="2020-07" db="EMBL/GenBank/DDBJ databases">
        <title>Genomic Encyclopedia of Type Strains, Phase IV (KMG-IV): sequencing the most valuable type-strain genomes for metagenomic binning, comparative biology and taxonomic classification.</title>
        <authorList>
            <person name="Goeker M."/>
        </authorList>
    </citation>
    <scope>NUCLEOTIDE SEQUENCE [LARGE SCALE GENOMIC DNA]</scope>
    <source>
        <strain evidence="7 8">DSM 45533</strain>
    </source>
</reference>
<evidence type="ECO:0000256" key="2">
    <source>
        <dbReference type="ARBA" id="ARBA00022729"/>
    </source>
</evidence>
<evidence type="ECO:0000313" key="8">
    <source>
        <dbReference type="Proteomes" id="UP000530928"/>
    </source>
</evidence>
<dbReference type="PANTHER" id="PTHR43649">
    <property type="entry name" value="ARABINOSE-BINDING PROTEIN-RELATED"/>
    <property type="match status" value="1"/>
</dbReference>
<comment type="caution">
    <text evidence="7">The sequence shown here is derived from an EMBL/GenBank/DDBJ whole genome shotgun (WGS) entry which is preliminary data.</text>
</comment>